<accession>A0ABT6HVF5</accession>
<dbReference type="Pfam" id="PF17318">
    <property type="entry name" value="DUF5361"/>
    <property type="match status" value="1"/>
</dbReference>
<evidence type="ECO:0000313" key="2">
    <source>
        <dbReference type="EMBL" id="MDH2392311.1"/>
    </source>
</evidence>
<name>A0ABT6HVF5_9ACTN</name>
<dbReference type="InterPro" id="IPR035286">
    <property type="entry name" value="DUF5361"/>
</dbReference>
<reference evidence="2 3" key="1">
    <citation type="submission" date="2023-04" db="EMBL/GenBank/DDBJ databases">
        <title>Streptomyces chengmaiensis sp. nov. isolated from the stem of mangrove plant in Hainan.</title>
        <authorList>
            <person name="Huang X."/>
            <person name="Zhou S."/>
            <person name="Chu X."/>
            <person name="Xie Y."/>
            <person name="Lin Y."/>
        </authorList>
    </citation>
    <scope>NUCLEOTIDE SEQUENCE [LARGE SCALE GENOMIC DNA]</scope>
    <source>
        <strain evidence="2 3">HNM0663</strain>
    </source>
</reference>
<evidence type="ECO:0000256" key="1">
    <source>
        <dbReference type="SAM" id="MobiDB-lite"/>
    </source>
</evidence>
<protein>
    <submittedName>
        <fullName evidence="2">DUF5361 domain-containing protein</fullName>
    </submittedName>
</protein>
<comment type="caution">
    <text evidence="2">The sequence shown here is derived from an EMBL/GenBank/DDBJ whole genome shotgun (WGS) entry which is preliminary data.</text>
</comment>
<sequence length="81" mass="8883">MTAQVFGGDGHTREQHLLYLAVDELRQANWQRSKDGTKGRNRPKPLSPLARRPGKRTGRTDLQPAQVQQLLAGLGPAPTTA</sequence>
<organism evidence="2 3">
    <name type="scientific">Streptomyces chengmaiensis</name>
    <dbReference type="NCBI Taxonomy" id="3040919"/>
    <lineage>
        <taxon>Bacteria</taxon>
        <taxon>Bacillati</taxon>
        <taxon>Actinomycetota</taxon>
        <taxon>Actinomycetes</taxon>
        <taxon>Kitasatosporales</taxon>
        <taxon>Streptomycetaceae</taxon>
        <taxon>Streptomyces</taxon>
    </lineage>
</organism>
<dbReference type="Proteomes" id="UP001223144">
    <property type="component" value="Unassembled WGS sequence"/>
</dbReference>
<dbReference type="EMBL" id="JARWBG010000040">
    <property type="protein sequence ID" value="MDH2392311.1"/>
    <property type="molecule type" value="Genomic_DNA"/>
</dbReference>
<keyword evidence="3" id="KW-1185">Reference proteome</keyword>
<proteinExistence type="predicted"/>
<dbReference type="RefSeq" id="WP_279931350.1">
    <property type="nucleotide sequence ID" value="NZ_JARWBG010000040.1"/>
</dbReference>
<evidence type="ECO:0000313" key="3">
    <source>
        <dbReference type="Proteomes" id="UP001223144"/>
    </source>
</evidence>
<gene>
    <name evidence="2" type="ORF">QCN29_26750</name>
</gene>
<feature type="region of interest" description="Disordered" evidence="1">
    <location>
        <begin position="30"/>
        <end position="81"/>
    </location>
</feature>